<keyword evidence="3" id="KW-1185">Reference proteome</keyword>
<evidence type="ECO:0000259" key="1">
    <source>
        <dbReference type="Pfam" id="PF14491"/>
    </source>
</evidence>
<dbReference type="Pfam" id="PF14491">
    <property type="entry name" value="DUF4435"/>
    <property type="match status" value="1"/>
</dbReference>
<dbReference type="InterPro" id="IPR029492">
    <property type="entry name" value="DUF4435"/>
</dbReference>
<gene>
    <name evidence="2" type="ORF">L0665_08350</name>
</gene>
<comment type="caution">
    <text evidence="2">The sequence shown here is derived from an EMBL/GenBank/DDBJ whole genome shotgun (WGS) entry which is preliminary data.</text>
</comment>
<dbReference type="RefSeq" id="WP_274925235.1">
    <property type="nucleotide sequence ID" value="NZ_JAKELO010000002.1"/>
</dbReference>
<evidence type="ECO:0000313" key="3">
    <source>
        <dbReference type="Proteomes" id="UP001143747"/>
    </source>
</evidence>
<proteinExistence type="predicted"/>
<feature type="domain" description="DUF4435" evidence="1">
    <location>
        <begin position="100"/>
        <end position="274"/>
    </location>
</feature>
<reference evidence="2" key="1">
    <citation type="submission" date="2022-01" db="EMBL/GenBank/DDBJ databases">
        <title>Draft genome of Methanogenium marinum DSM 15558.</title>
        <authorList>
            <person name="Chen S.-C."/>
            <person name="You Y.-T."/>
        </authorList>
    </citation>
    <scope>NUCLEOTIDE SEQUENCE</scope>
    <source>
        <strain evidence="2">DSM 15558</strain>
    </source>
</reference>
<organism evidence="2 3">
    <name type="scientific">Methanogenium marinum</name>
    <dbReference type="NCBI Taxonomy" id="348610"/>
    <lineage>
        <taxon>Archaea</taxon>
        <taxon>Methanobacteriati</taxon>
        <taxon>Methanobacteriota</taxon>
        <taxon>Stenosarchaea group</taxon>
        <taxon>Methanomicrobia</taxon>
        <taxon>Methanomicrobiales</taxon>
        <taxon>Methanomicrobiaceae</taxon>
        <taxon>Methanogenium</taxon>
    </lineage>
</organism>
<accession>A0A9Q4KTU1</accession>
<dbReference type="AlphaFoldDB" id="A0A9Q4KTU1"/>
<evidence type="ECO:0000313" key="2">
    <source>
        <dbReference type="EMBL" id="MDE4908614.1"/>
    </source>
</evidence>
<dbReference type="Proteomes" id="UP001143747">
    <property type="component" value="Unassembled WGS sequence"/>
</dbReference>
<sequence>MKGKNRRFAGYRLEDIWADPDEIKGMIEMMEMTYPGMGEKVFVITEGPYDLDVYDRCFNSDACFLRIANSKENVCDIVEGICSRNTLPNTAGHEHGSSLTERRIIGIIDSDYSLFDRSLKEGYKNIFRTDTHDLETMLIVSGALETVIEIIENNAFPQTFSQKAYGSLRQGNLRVALTRAARYLGLAVFVNNQAGLNISFKHINCKKRDTFSRFVNAETLECDIEALKKVILGKNAERGQEFIDVFDQIIRESGGYYFEYPWHICRGHDLICILLRDLNLRYSLRDGEEIRGRDLERLLRRHYKPVYFADTDLCRQICDWEEETFGSGVSRIFSPQVYQALLSKTNV</sequence>
<dbReference type="EMBL" id="JAKELO010000002">
    <property type="protein sequence ID" value="MDE4908614.1"/>
    <property type="molecule type" value="Genomic_DNA"/>
</dbReference>
<name>A0A9Q4KTU1_9EURY</name>
<protein>
    <submittedName>
        <fullName evidence="2">DUF4435 domain-containing protein</fullName>
    </submittedName>
</protein>